<feature type="region of interest" description="Disordered" evidence="1">
    <location>
        <begin position="281"/>
        <end position="320"/>
    </location>
</feature>
<gene>
    <name evidence="3" type="ORF">CBOVIS_LOCUS5452</name>
</gene>
<evidence type="ECO:0000256" key="1">
    <source>
        <dbReference type="SAM" id="MobiDB-lite"/>
    </source>
</evidence>
<feature type="domain" description="DUF1758" evidence="2">
    <location>
        <begin position="340"/>
        <end position="419"/>
    </location>
</feature>
<feature type="region of interest" description="Disordered" evidence="1">
    <location>
        <begin position="107"/>
        <end position="143"/>
    </location>
</feature>
<reference evidence="3 4" key="1">
    <citation type="submission" date="2020-04" db="EMBL/GenBank/DDBJ databases">
        <authorList>
            <person name="Laetsch R D."/>
            <person name="Stevens L."/>
            <person name="Kumar S."/>
            <person name="Blaxter L. M."/>
        </authorList>
    </citation>
    <scope>NUCLEOTIDE SEQUENCE [LARGE SCALE GENOMIC DNA]</scope>
</reference>
<accession>A0A8S1EPS4</accession>
<comment type="caution">
    <text evidence="3">The sequence shown here is derived from an EMBL/GenBank/DDBJ whole genome shotgun (WGS) entry which is preliminary data.</text>
</comment>
<feature type="region of interest" description="Disordered" evidence="1">
    <location>
        <begin position="210"/>
        <end position="249"/>
    </location>
</feature>
<keyword evidence="4" id="KW-1185">Reference proteome</keyword>
<evidence type="ECO:0000259" key="2">
    <source>
        <dbReference type="Pfam" id="PF05585"/>
    </source>
</evidence>
<organism evidence="3 4">
    <name type="scientific">Caenorhabditis bovis</name>
    <dbReference type="NCBI Taxonomy" id="2654633"/>
    <lineage>
        <taxon>Eukaryota</taxon>
        <taxon>Metazoa</taxon>
        <taxon>Ecdysozoa</taxon>
        <taxon>Nematoda</taxon>
        <taxon>Chromadorea</taxon>
        <taxon>Rhabditida</taxon>
        <taxon>Rhabditina</taxon>
        <taxon>Rhabditomorpha</taxon>
        <taxon>Rhabditoidea</taxon>
        <taxon>Rhabditidae</taxon>
        <taxon>Peloderinae</taxon>
        <taxon>Caenorhabditis</taxon>
    </lineage>
</organism>
<dbReference type="Pfam" id="PF05585">
    <property type="entry name" value="DUF1758"/>
    <property type="match status" value="1"/>
</dbReference>
<dbReference type="AlphaFoldDB" id="A0A8S1EPS4"/>
<proteinExistence type="predicted"/>
<sequence>MEYPRIRELPVLGNNYQPKDLHNFYIRTVSTIRHLVSFGCNMNNMTTASLIEAKLPKRIIQKLYANPRSQPPDAERLLEMIRDISHTENLVSAIVNDRAEDRVTTMATQHQGSGQHHRSHYRGVGEQQRRHGQGPRATGREPQPCPFCVRTNMMHAPESCRTYPDNVSRRDRCRELNLCYQCLSGGHRAAACPDRCKSCRERHHQSMCHRRHEEGAGGTNGGTGQQQNNGFRPPQAQDRQGHNSGQRSYHTNMIGAEDIHALEEEQDYTTYVAEAAAGAADVQSTVSHTPGRPPEDEQFVTPTVESDSEEEKDDRKETKVGNRKCLMLTAQLPVIDDGGAKHKATIFFDSGSNLSYVTTEFVRKLKIALTEQTSLTVSTFASKENKHLTSNVYTITCQLPEKEVALRLCEIEFISSNITTSEISRDQWHQLQLHCTTDWS</sequence>
<dbReference type="Proteomes" id="UP000494206">
    <property type="component" value="Unassembled WGS sequence"/>
</dbReference>
<name>A0A8S1EPS4_9PELO</name>
<protein>
    <recommendedName>
        <fullName evidence="2">DUF1758 domain-containing protein</fullName>
    </recommendedName>
</protein>
<evidence type="ECO:0000313" key="4">
    <source>
        <dbReference type="Proteomes" id="UP000494206"/>
    </source>
</evidence>
<dbReference type="InterPro" id="IPR008737">
    <property type="entry name" value="DUF1758"/>
</dbReference>
<dbReference type="EMBL" id="CADEPM010000003">
    <property type="protein sequence ID" value="CAB3402908.1"/>
    <property type="molecule type" value="Genomic_DNA"/>
</dbReference>
<evidence type="ECO:0000313" key="3">
    <source>
        <dbReference type="EMBL" id="CAB3402908.1"/>
    </source>
</evidence>
<dbReference type="OrthoDB" id="6380229at2759"/>